<gene>
    <name evidence="2" type="ORF">H735_08325</name>
</gene>
<dbReference type="InterPro" id="IPR011856">
    <property type="entry name" value="tRNA_endonuc-like_dom_sf"/>
</dbReference>
<name>A0A0C1ZK05_9VIBR</name>
<proteinExistence type="predicted"/>
<feature type="domain" description="Restriction endonuclease type IV Mrr" evidence="1">
    <location>
        <begin position="242"/>
        <end position="359"/>
    </location>
</feature>
<dbReference type="GO" id="GO:0015666">
    <property type="term" value="F:restriction endodeoxyribonuclease activity"/>
    <property type="evidence" value="ECO:0007669"/>
    <property type="project" value="TreeGrafter"/>
</dbReference>
<dbReference type="PANTHER" id="PTHR30015:SF7">
    <property type="entry name" value="TYPE IV METHYL-DIRECTED RESTRICTION ENZYME ECOKMRR"/>
    <property type="match status" value="1"/>
</dbReference>
<dbReference type="InterPro" id="IPR011335">
    <property type="entry name" value="Restrct_endonuc-II-like"/>
</dbReference>
<dbReference type="GO" id="GO:0003677">
    <property type="term" value="F:DNA binding"/>
    <property type="evidence" value="ECO:0007669"/>
    <property type="project" value="InterPro"/>
</dbReference>
<evidence type="ECO:0000313" key="2">
    <source>
        <dbReference type="EMBL" id="KIF53526.1"/>
    </source>
</evidence>
<keyword evidence="2" id="KW-0378">Hydrolase</keyword>
<dbReference type="PANTHER" id="PTHR30015">
    <property type="entry name" value="MRR RESTRICTION SYSTEM PROTEIN"/>
    <property type="match status" value="1"/>
</dbReference>
<reference evidence="2 3" key="1">
    <citation type="submission" date="2014-07" db="EMBL/GenBank/DDBJ databases">
        <title>Unique and conserved regions in Vibrio harveyi and related species in comparison with the shrimp pathogen Vibrio harveyi CAIM 1792.</title>
        <authorList>
            <person name="Espinoza-Valles I."/>
            <person name="Vora G."/>
            <person name="Leekitcharoenphon P."/>
            <person name="Ussery D."/>
            <person name="Hoj L."/>
            <person name="Gomez-Gil B."/>
        </authorList>
    </citation>
    <scope>NUCLEOTIDE SEQUENCE [LARGE SCALE GENOMIC DNA]</scope>
    <source>
        <strain evidence="3">CAIM 1854 / LMG 25443</strain>
    </source>
</reference>
<dbReference type="InterPro" id="IPR007560">
    <property type="entry name" value="Restrct_endonuc_IV_Mrr"/>
</dbReference>
<protein>
    <submittedName>
        <fullName evidence="2">Restriction endonuclease</fullName>
    </submittedName>
</protein>
<dbReference type="AlphaFoldDB" id="A0A0C1ZK05"/>
<dbReference type="Gene3D" id="3.40.1350.10">
    <property type="match status" value="1"/>
</dbReference>
<dbReference type="Pfam" id="PF04471">
    <property type="entry name" value="Mrr_cat"/>
    <property type="match status" value="1"/>
</dbReference>
<keyword evidence="2" id="KW-0540">Nuclease</keyword>
<evidence type="ECO:0000259" key="1">
    <source>
        <dbReference type="Pfam" id="PF04471"/>
    </source>
</evidence>
<accession>A0A0C1ZK05</accession>
<dbReference type="Proteomes" id="UP000031586">
    <property type="component" value="Unassembled WGS sequence"/>
</dbReference>
<evidence type="ECO:0000313" key="3">
    <source>
        <dbReference type="Proteomes" id="UP000031586"/>
    </source>
</evidence>
<dbReference type="PATRIC" id="fig|1229493.5.peg.752"/>
<sequence>MSYQTKVRTPLYPHYEWVQAFISVIEKKPQYLITQLNRAFTELRGTPQNTVNWQAPDIWIPERLPTELQGIALDIWNTSKHQLNPRHIYGSYLFMNNHDLVDTKQGIYQLTAKGQLFLKNDAKVLQGIDENEGLLQLLKLFKAAGQAKTSDIKPQWAEYLSDYSNFGTDSTIRDTLQRRVRNLLYRGLLEKEGLKYSVSPEGLAWLTNAPDASLSEVDKFDLLADIGQHNKAQRNMLFEHLSSMNPYQFEKLVALLLQAMGYEDVQVTKQSGDKGVDVVGNVQIGISSVREVVQVKRTPNTTITRQLIDQLRGALPYHEAIRGTLITLGKFSDGAKEGALFPNAAPITLIDGDKLLDLLIDFEVGVKKRKVEALEVDLSIFEEDFDLDTTILSSS</sequence>
<organism evidence="2 3">
    <name type="scientific">Vibrio owensii CAIM 1854 = LMG 25443</name>
    <dbReference type="NCBI Taxonomy" id="1229493"/>
    <lineage>
        <taxon>Bacteria</taxon>
        <taxon>Pseudomonadati</taxon>
        <taxon>Pseudomonadota</taxon>
        <taxon>Gammaproteobacteria</taxon>
        <taxon>Vibrionales</taxon>
        <taxon>Vibrionaceae</taxon>
        <taxon>Vibrio</taxon>
    </lineage>
</organism>
<keyword evidence="2" id="KW-0255">Endonuclease</keyword>
<dbReference type="RefSeq" id="WP_020196040.1">
    <property type="nucleotide sequence ID" value="NZ_BAOH01000037.1"/>
</dbReference>
<dbReference type="EMBL" id="JPRD01000014">
    <property type="protein sequence ID" value="KIF53526.1"/>
    <property type="molecule type" value="Genomic_DNA"/>
</dbReference>
<comment type="caution">
    <text evidence="2">The sequence shown here is derived from an EMBL/GenBank/DDBJ whole genome shotgun (WGS) entry which is preliminary data.</text>
</comment>
<dbReference type="SUPFAM" id="SSF52980">
    <property type="entry name" value="Restriction endonuclease-like"/>
    <property type="match status" value="1"/>
</dbReference>
<dbReference type="InterPro" id="IPR052906">
    <property type="entry name" value="Type_IV_Methyl-Rstrct_Enzyme"/>
</dbReference>
<dbReference type="GO" id="GO:0009307">
    <property type="term" value="P:DNA restriction-modification system"/>
    <property type="evidence" value="ECO:0007669"/>
    <property type="project" value="InterPro"/>
</dbReference>